<name>A0A455T7C3_9CHLR</name>
<keyword evidence="4" id="KW-0342">GTP-binding</keyword>
<dbReference type="SMART" id="SM00382">
    <property type="entry name" value="AAA"/>
    <property type="match status" value="1"/>
</dbReference>
<sequence>MQNQHQNQHLIERLLTGDRRALARMVTLIENGVPGARECLAELHRHAGHAHIIGVTGAPGVGKSTLVTQLTREFRRRERRVAVIAVDPTSPFSGGALLGDRIRMMELAGDPGVFIRSMASRGSLGGLSAATRDVVRAMDAAGYDPILIETVGTGQAEVEIMRAAHSVMVVCAPGLGDEVQALKAGILEIADLFVVSKKDKPGANQTAAELAMLLSLAPDRRTAAWRIPIVLTSALKGEGIDQLVDALERHRRFLQESGLLQQRAQRQIRSEIEALIVQRVLQSLDEQVSPDEWQHLLNEVNQRARDPYSVARELEARLRISR</sequence>
<dbReference type="Gene3D" id="1.20.5.170">
    <property type="match status" value="1"/>
</dbReference>
<proteinExistence type="inferred from homology"/>
<evidence type="ECO:0000256" key="3">
    <source>
        <dbReference type="ARBA" id="ARBA00022801"/>
    </source>
</evidence>
<dbReference type="GO" id="GO:0005525">
    <property type="term" value="F:GTP binding"/>
    <property type="evidence" value="ECO:0007669"/>
    <property type="project" value="UniProtKB-KW"/>
</dbReference>
<evidence type="ECO:0000259" key="6">
    <source>
        <dbReference type="SMART" id="SM00382"/>
    </source>
</evidence>
<dbReference type="Gene3D" id="3.40.50.300">
    <property type="entry name" value="P-loop containing nucleotide triphosphate hydrolases"/>
    <property type="match status" value="1"/>
</dbReference>
<dbReference type="CDD" id="cd03114">
    <property type="entry name" value="MMAA-like"/>
    <property type="match status" value="1"/>
</dbReference>
<dbReference type="SUPFAM" id="SSF52540">
    <property type="entry name" value="P-loop containing nucleoside triphosphate hydrolases"/>
    <property type="match status" value="1"/>
</dbReference>
<dbReference type="GO" id="GO:0003924">
    <property type="term" value="F:GTPase activity"/>
    <property type="evidence" value="ECO:0007669"/>
    <property type="project" value="InterPro"/>
</dbReference>
<organism evidence="7">
    <name type="scientific">Thermogemmatispora argillosa</name>
    <dbReference type="NCBI Taxonomy" id="2045280"/>
    <lineage>
        <taxon>Bacteria</taxon>
        <taxon>Bacillati</taxon>
        <taxon>Chloroflexota</taxon>
        <taxon>Ktedonobacteria</taxon>
        <taxon>Thermogemmatisporales</taxon>
        <taxon>Thermogemmatisporaceae</taxon>
        <taxon>Thermogemmatispora</taxon>
    </lineage>
</organism>
<dbReference type="InterPro" id="IPR005129">
    <property type="entry name" value="GTPase_ArgK"/>
</dbReference>
<evidence type="ECO:0000256" key="4">
    <source>
        <dbReference type="ARBA" id="ARBA00023134"/>
    </source>
</evidence>
<dbReference type="PANTHER" id="PTHR43087:SF1">
    <property type="entry name" value="LAO_AO TRANSPORT SYSTEM ATPASE"/>
    <property type="match status" value="1"/>
</dbReference>
<evidence type="ECO:0000256" key="1">
    <source>
        <dbReference type="ARBA" id="ARBA00009625"/>
    </source>
</evidence>
<dbReference type="InterPro" id="IPR003593">
    <property type="entry name" value="AAA+_ATPase"/>
</dbReference>
<dbReference type="EMBL" id="AP019377">
    <property type="protein sequence ID" value="BBH94604.1"/>
    <property type="molecule type" value="Genomic_DNA"/>
</dbReference>
<feature type="domain" description="AAA+ ATPase" evidence="6">
    <location>
        <begin position="49"/>
        <end position="263"/>
    </location>
</feature>
<keyword evidence="3" id="KW-0378">Hydrolase</keyword>
<evidence type="ECO:0000313" key="7">
    <source>
        <dbReference type="EMBL" id="BBH94604.1"/>
    </source>
</evidence>
<dbReference type="InterPro" id="IPR027417">
    <property type="entry name" value="P-loop_NTPase"/>
</dbReference>
<comment type="similarity">
    <text evidence="1">Belongs to the SIMIBI class G3E GTPase family. ArgK/MeaB subfamily.</text>
</comment>
<dbReference type="AlphaFoldDB" id="A0A455T7C3"/>
<reference evidence="7" key="1">
    <citation type="submission" date="2018-12" db="EMBL/GenBank/DDBJ databases">
        <title>Novel natural products biosynthetic potential of the class Ktedonobacteria.</title>
        <authorList>
            <person name="Zheng Y."/>
            <person name="Saitou A."/>
            <person name="Wang C.M."/>
            <person name="Toyoda A."/>
            <person name="Minakuchi Y."/>
            <person name="Sekiguchi Y."/>
            <person name="Ueda K."/>
            <person name="Takano H."/>
            <person name="Sakai Y."/>
            <person name="Yokota A."/>
            <person name="Yabe S."/>
        </authorList>
    </citation>
    <scope>NUCLEOTIDE SEQUENCE</scope>
    <source>
        <strain evidence="7">A3-2</strain>
    </source>
</reference>
<accession>A0A455T7C3</accession>
<keyword evidence="5" id="KW-0143">Chaperone</keyword>
<dbReference type="InterPro" id="IPR052040">
    <property type="entry name" value="GTPase/Isobutyryl-CoA_mutase"/>
</dbReference>
<evidence type="ECO:0000256" key="5">
    <source>
        <dbReference type="ARBA" id="ARBA00023186"/>
    </source>
</evidence>
<keyword evidence="2" id="KW-0547">Nucleotide-binding</keyword>
<dbReference type="Pfam" id="PF03308">
    <property type="entry name" value="MeaB"/>
    <property type="match status" value="1"/>
</dbReference>
<dbReference type="NCBIfam" id="TIGR00750">
    <property type="entry name" value="lao"/>
    <property type="match status" value="1"/>
</dbReference>
<gene>
    <name evidence="7" type="ORF">KTA_28030</name>
</gene>
<evidence type="ECO:0000256" key="2">
    <source>
        <dbReference type="ARBA" id="ARBA00022741"/>
    </source>
</evidence>
<dbReference type="PANTHER" id="PTHR43087">
    <property type="entry name" value="LYSINE/ARGININE/ORNITHINE TRANSPORT SYSTEM KINASE"/>
    <property type="match status" value="1"/>
</dbReference>
<protein>
    <submittedName>
        <fullName evidence="7">Methylmalonyl Co-A mutase-associated GTPase MeaB</fullName>
    </submittedName>
</protein>